<dbReference type="Proteomes" id="UP001307889">
    <property type="component" value="Chromosome 2"/>
</dbReference>
<evidence type="ECO:0000256" key="3">
    <source>
        <dbReference type="PIRNR" id="PIRNR036492"/>
    </source>
</evidence>
<evidence type="ECO:0000256" key="6">
    <source>
        <dbReference type="SAM" id="MobiDB-lite"/>
    </source>
</evidence>
<comment type="similarity">
    <text evidence="1 3 5">Belongs to the aldehyde dehydrogenase family.</text>
</comment>
<keyword evidence="7" id="KW-0812">Transmembrane</keyword>
<sequence>MHNEGYTSSYPTIPQSLDNDNSLSAKGTPELSSIVVLSEIVEKVRKAFRSGITQPYEFRLSQLKQLHKLCKERGEELAAALSIDLRKGDFESYVCEIELIKAETEHAMRNLKTWMKPEKAGRTTTSIMDTVQTVADPYGVALIISSWNYPVHLTLMPLVGAIAAGNCVIIKPSEMAPATSETLNKLIPQYLHQACYKVVQVGPKETEVLLSEKFDYVFYTGSSRVGQLVYSAASKHLTPVTLEMGGKSPVFLDDTCDLRLATERILWGKLVNAGQTCIAPDYVLCSQNVQSRFVEMAKEVINKFYPNGPRSSPDLCRIINEKHFRRLRELLGDSEIAIGGEVDENERYVSPTVLTNVKETSKIMQEEIFGPILPVICVDSPNEALNFIMERSPPLTCYVFSTRRDVQDAFVRGVTAGSICINETCSIIIVNSLPFGGVGSSGIGAYHGKYSFDTFSHKKSILIKDYNYITDSVIRLRYPPYTQLKRQLISMAIGLPLPGIPWRFIIFCIGVFIGVFVVILLQKYAYD</sequence>
<dbReference type="Pfam" id="PF00171">
    <property type="entry name" value="Aldedh"/>
    <property type="match status" value="1"/>
</dbReference>
<dbReference type="InterPro" id="IPR016160">
    <property type="entry name" value="Ald_DH_CS_CYS"/>
</dbReference>
<dbReference type="SUPFAM" id="SSF53720">
    <property type="entry name" value="ALDH-like"/>
    <property type="match status" value="1"/>
</dbReference>
<evidence type="ECO:0000256" key="4">
    <source>
        <dbReference type="PROSITE-ProRule" id="PRU10007"/>
    </source>
</evidence>
<evidence type="ECO:0000259" key="8">
    <source>
        <dbReference type="Pfam" id="PF00171"/>
    </source>
</evidence>
<evidence type="ECO:0000313" key="10">
    <source>
        <dbReference type="Proteomes" id="UP001307889"/>
    </source>
</evidence>
<keyword evidence="7" id="KW-0472">Membrane</keyword>
<dbReference type="PANTHER" id="PTHR43570:SF16">
    <property type="entry name" value="ALDEHYDE DEHYDROGENASE TYPE III, ISOFORM Q"/>
    <property type="match status" value="1"/>
</dbReference>
<dbReference type="PROSITE" id="PS00687">
    <property type="entry name" value="ALDEHYDE_DEHYDR_GLU"/>
    <property type="match status" value="1"/>
</dbReference>
<dbReference type="PROSITE" id="PS00070">
    <property type="entry name" value="ALDEHYDE_DEHYDR_CYS"/>
    <property type="match status" value="1"/>
</dbReference>
<feature type="domain" description="Aldehyde dehydrogenase" evidence="8">
    <location>
        <begin position="39"/>
        <end position="461"/>
    </location>
</feature>
<dbReference type="PIRSF" id="PIRSF036492">
    <property type="entry name" value="ALDH"/>
    <property type="match status" value="1"/>
</dbReference>
<proteinExistence type="inferred from homology"/>
<organism evidence="9 10">
    <name type="scientific">Nesidiocoris tenuis</name>
    <dbReference type="NCBI Taxonomy" id="355587"/>
    <lineage>
        <taxon>Eukaryota</taxon>
        <taxon>Metazoa</taxon>
        <taxon>Ecdysozoa</taxon>
        <taxon>Arthropoda</taxon>
        <taxon>Hexapoda</taxon>
        <taxon>Insecta</taxon>
        <taxon>Pterygota</taxon>
        <taxon>Neoptera</taxon>
        <taxon>Paraneoptera</taxon>
        <taxon>Hemiptera</taxon>
        <taxon>Heteroptera</taxon>
        <taxon>Panheteroptera</taxon>
        <taxon>Cimicomorpha</taxon>
        <taxon>Miridae</taxon>
        <taxon>Dicyphina</taxon>
        <taxon>Nesidiocoris</taxon>
    </lineage>
</organism>
<feature type="active site" evidence="4">
    <location>
        <position position="243"/>
    </location>
</feature>
<accession>A0ABN7AJ99</accession>
<evidence type="ECO:0000256" key="1">
    <source>
        <dbReference type="ARBA" id="ARBA00009986"/>
    </source>
</evidence>
<dbReference type="InterPro" id="IPR016163">
    <property type="entry name" value="Ald_DH_C"/>
</dbReference>
<dbReference type="InterPro" id="IPR012394">
    <property type="entry name" value="Aldehyde_DH_NAD(P)"/>
</dbReference>
<evidence type="ECO:0000313" key="9">
    <source>
        <dbReference type="EMBL" id="BES91337.1"/>
    </source>
</evidence>
<reference evidence="9 10" key="1">
    <citation type="submission" date="2023-09" db="EMBL/GenBank/DDBJ databases">
        <title>Nesidiocoris tenuis whole genome shotgun sequence.</title>
        <authorList>
            <person name="Shibata T."/>
            <person name="Shimoda M."/>
            <person name="Kobayashi T."/>
            <person name="Uehara T."/>
        </authorList>
    </citation>
    <scope>NUCLEOTIDE SEQUENCE [LARGE SCALE GENOMIC DNA]</scope>
    <source>
        <strain evidence="9 10">Japan</strain>
    </source>
</reference>
<dbReference type="InterPro" id="IPR016162">
    <property type="entry name" value="Ald_DH_N"/>
</dbReference>
<dbReference type="InterPro" id="IPR029510">
    <property type="entry name" value="Ald_DH_CS_GLU"/>
</dbReference>
<name>A0ABN7AJ99_9HEMI</name>
<keyword evidence="7" id="KW-1133">Transmembrane helix</keyword>
<dbReference type="EMBL" id="AP028910">
    <property type="protein sequence ID" value="BES91337.1"/>
    <property type="molecule type" value="Genomic_DNA"/>
</dbReference>
<dbReference type="InterPro" id="IPR016161">
    <property type="entry name" value="Ald_DH/histidinol_DH"/>
</dbReference>
<feature type="transmembrane region" description="Helical" evidence="7">
    <location>
        <begin position="500"/>
        <end position="521"/>
    </location>
</feature>
<evidence type="ECO:0000256" key="7">
    <source>
        <dbReference type="SAM" id="Phobius"/>
    </source>
</evidence>
<evidence type="ECO:0000256" key="2">
    <source>
        <dbReference type="ARBA" id="ARBA00023002"/>
    </source>
</evidence>
<feature type="region of interest" description="Disordered" evidence="6">
    <location>
        <begin position="1"/>
        <end position="24"/>
    </location>
</feature>
<dbReference type="Gene3D" id="3.40.605.10">
    <property type="entry name" value="Aldehyde Dehydrogenase, Chain A, domain 1"/>
    <property type="match status" value="1"/>
</dbReference>
<keyword evidence="2 3" id="KW-0560">Oxidoreductase</keyword>
<protein>
    <recommendedName>
        <fullName evidence="3">Aldehyde dehydrogenase</fullName>
    </recommendedName>
</protein>
<dbReference type="Gene3D" id="3.40.309.10">
    <property type="entry name" value="Aldehyde Dehydrogenase, Chain A, domain 2"/>
    <property type="match status" value="1"/>
</dbReference>
<keyword evidence="10" id="KW-1185">Reference proteome</keyword>
<dbReference type="PANTHER" id="PTHR43570">
    <property type="entry name" value="ALDEHYDE DEHYDROGENASE"/>
    <property type="match status" value="1"/>
</dbReference>
<gene>
    <name evidence="9" type="ORF">NTJ_04145</name>
</gene>
<dbReference type="InterPro" id="IPR015590">
    <property type="entry name" value="Aldehyde_DH_dom"/>
</dbReference>
<evidence type="ECO:0000256" key="5">
    <source>
        <dbReference type="RuleBase" id="RU003345"/>
    </source>
</evidence>